<accession>A0ABT9IL89</accession>
<sequence length="155" mass="16750">MTTQLPTALAEIVEDFQALGERDRLQLLLEFSQGLPALPERLTDHPELLEQVVECQSPLFLTIEGQGRGAEARIDLFFQAPPEAPTTRGFAGVLREGLNGLSAAEILAVPDDMPELLGLTRAVSPLRMRGMTAMLGRIKRKVGAYVAQTSAAVPS</sequence>
<comment type="similarity">
    <text evidence="1">Belongs to the SufE family.</text>
</comment>
<comment type="caution">
    <text evidence="3">The sequence shown here is derived from an EMBL/GenBank/DDBJ whole genome shotgun (WGS) entry which is preliminary data.</text>
</comment>
<dbReference type="Pfam" id="PF02657">
    <property type="entry name" value="SufE"/>
    <property type="match status" value="1"/>
</dbReference>
<dbReference type="RefSeq" id="WP_305994926.1">
    <property type="nucleotide sequence ID" value="NZ_JAVALS010000001.1"/>
</dbReference>
<keyword evidence="4" id="KW-1185">Reference proteome</keyword>
<name>A0ABT9IL89_9MICC</name>
<dbReference type="SUPFAM" id="SSF82649">
    <property type="entry name" value="SufE/NifU"/>
    <property type="match status" value="1"/>
</dbReference>
<reference evidence="3 4" key="1">
    <citation type="submission" date="2023-08" db="EMBL/GenBank/DDBJ databases">
        <title>Arthrobacter horti sp. nov., isolated from forest soil.</title>
        <authorList>
            <person name="Park M."/>
        </authorList>
    </citation>
    <scope>NUCLEOTIDE SEQUENCE [LARGE SCALE GENOMIC DNA]</scope>
    <source>
        <strain evidence="3 4">YJM1</strain>
    </source>
</reference>
<evidence type="ECO:0000256" key="1">
    <source>
        <dbReference type="ARBA" id="ARBA00010282"/>
    </source>
</evidence>
<feature type="domain" description="Fe-S metabolism associated" evidence="2">
    <location>
        <begin position="13"/>
        <end position="140"/>
    </location>
</feature>
<dbReference type="InterPro" id="IPR003808">
    <property type="entry name" value="Fe-S_metab-assoc_dom"/>
</dbReference>
<organism evidence="3 4">
    <name type="scientific">Arthrobacter horti</name>
    <dbReference type="NCBI Taxonomy" id="3068273"/>
    <lineage>
        <taxon>Bacteria</taxon>
        <taxon>Bacillati</taxon>
        <taxon>Actinomycetota</taxon>
        <taxon>Actinomycetes</taxon>
        <taxon>Micrococcales</taxon>
        <taxon>Micrococcaceae</taxon>
        <taxon>Arthrobacter</taxon>
    </lineage>
</organism>
<gene>
    <name evidence="3" type="ORF">Q9R02_01800</name>
</gene>
<evidence type="ECO:0000313" key="4">
    <source>
        <dbReference type="Proteomes" id="UP001232725"/>
    </source>
</evidence>
<evidence type="ECO:0000313" key="3">
    <source>
        <dbReference type="EMBL" id="MDP5225890.1"/>
    </source>
</evidence>
<evidence type="ECO:0000259" key="2">
    <source>
        <dbReference type="Pfam" id="PF02657"/>
    </source>
</evidence>
<proteinExistence type="inferred from homology"/>
<dbReference type="EMBL" id="JAVALS010000001">
    <property type="protein sequence ID" value="MDP5225890.1"/>
    <property type="molecule type" value="Genomic_DNA"/>
</dbReference>
<dbReference type="Proteomes" id="UP001232725">
    <property type="component" value="Unassembled WGS sequence"/>
</dbReference>
<protein>
    <submittedName>
        <fullName evidence="3">SufE family protein</fullName>
    </submittedName>
</protein>
<dbReference type="Gene3D" id="3.90.1010.10">
    <property type="match status" value="1"/>
</dbReference>
<dbReference type="PANTHER" id="PTHR43597">
    <property type="entry name" value="SULFUR ACCEPTOR PROTEIN CSDE"/>
    <property type="match status" value="1"/>
</dbReference>
<dbReference type="PANTHER" id="PTHR43597:SF5">
    <property type="entry name" value="SUFE-LIKE PROTEIN 2, CHLOROPLASTIC"/>
    <property type="match status" value="1"/>
</dbReference>